<sequence>MRSLPIARFFPLFLVFIILITYWQVLFMPFIQDDWGLLWDFQNNSAATLLTAFFSVTGKLFYRPLGQTYMWLMYELFGTNALFFHLITLLLHFFNALLISYIIRFLTQSAPIAYLTAFIYATAIAINLDPLLWAVGIYDLGGAFCFLLAFWLFLQKRTMLSVIIFFIATSFKESTVTLPLILFSYLFIFELKEYTWHGVKSLLPRVVPFIIVMLWVIGLKSFAVSPLSLPPSHPYFIDPYGFHIIANGSFYSKWLTQVFFPFWQTESEFIRLARNIGVVSLFVLNILYLFIDRQQAKIFLLFAIWLIVALLPVLFLPHHTYRYYAIYSLPAFISLVLLAIQFLLQQVRGEKLLFGLGALVVVSGIYQANVLFNEKLAQQTLADGTNILIRRAEMVNLVKTQLQGQYPVLPNETTLIFAEVDIWAFNKDSGVKVWYGNNQLAVYSIEDVKRDATGVYIQAPVENQSEIYTGSQRPTKYLVPEKTLLFRLIDGRLEQHPLEEIRACHQIRRVKGSS</sequence>
<name>A0A2N9YAJ3_9GAMM</name>
<dbReference type="Proteomes" id="UP000234271">
    <property type="component" value="Chromosome"/>
</dbReference>
<feature type="transmembrane region" description="Helical" evidence="1">
    <location>
        <begin position="12"/>
        <end position="32"/>
    </location>
</feature>
<dbReference type="AlphaFoldDB" id="A0A2N9YAJ3"/>
<dbReference type="RefSeq" id="WP_145917056.1">
    <property type="nucleotide sequence ID" value="NZ_CP012373.2"/>
</dbReference>
<keyword evidence="1" id="KW-0812">Transmembrane</keyword>
<feature type="transmembrane region" description="Helical" evidence="1">
    <location>
        <begin position="321"/>
        <end position="340"/>
    </location>
</feature>
<proteinExistence type="predicted"/>
<evidence type="ECO:0000313" key="3">
    <source>
        <dbReference type="Proteomes" id="UP000234271"/>
    </source>
</evidence>
<accession>A0A2N9YAJ3</accession>
<dbReference type="EMBL" id="CP018889">
    <property type="protein sequence ID" value="AUI67487.2"/>
    <property type="molecule type" value="Genomic_DNA"/>
</dbReference>
<feature type="transmembrane region" description="Helical" evidence="1">
    <location>
        <begin position="135"/>
        <end position="154"/>
    </location>
</feature>
<keyword evidence="3" id="KW-1185">Reference proteome</keyword>
<feature type="transmembrane region" description="Helical" evidence="1">
    <location>
        <begin position="209"/>
        <end position="229"/>
    </location>
</feature>
<evidence type="ECO:0000313" key="2">
    <source>
        <dbReference type="EMBL" id="AUI67487.2"/>
    </source>
</evidence>
<organism evidence="2 3">
    <name type="scientific">Beggiatoa leptomitoformis</name>
    <dbReference type="NCBI Taxonomy" id="288004"/>
    <lineage>
        <taxon>Bacteria</taxon>
        <taxon>Pseudomonadati</taxon>
        <taxon>Pseudomonadota</taxon>
        <taxon>Gammaproteobacteria</taxon>
        <taxon>Thiotrichales</taxon>
        <taxon>Thiotrichaceae</taxon>
        <taxon>Beggiatoa</taxon>
    </lineage>
</organism>
<feature type="transmembrane region" description="Helical" evidence="1">
    <location>
        <begin position="82"/>
        <end position="103"/>
    </location>
</feature>
<feature type="transmembrane region" description="Helical" evidence="1">
    <location>
        <begin position="109"/>
        <end position="128"/>
    </location>
</feature>
<feature type="transmembrane region" description="Helical" evidence="1">
    <location>
        <begin position="298"/>
        <end position="315"/>
    </location>
</feature>
<feature type="transmembrane region" description="Helical" evidence="1">
    <location>
        <begin position="352"/>
        <end position="372"/>
    </location>
</feature>
<feature type="transmembrane region" description="Helical" evidence="1">
    <location>
        <begin position="272"/>
        <end position="291"/>
    </location>
</feature>
<keyword evidence="1" id="KW-0472">Membrane</keyword>
<evidence type="ECO:0000256" key="1">
    <source>
        <dbReference type="SAM" id="Phobius"/>
    </source>
</evidence>
<protein>
    <recommendedName>
        <fullName evidence="4">Glycosyltransferase RgtA/B/C/D-like domain-containing protein</fullName>
    </recommendedName>
</protein>
<feature type="transmembrane region" description="Helical" evidence="1">
    <location>
        <begin position="160"/>
        <end position="188"/>
    </location>
</feature>
<reference evidence="3" key="1">
    <citation type="submission" date="2016-12" db="EMBL/GenBank/DDBJ databases">
        <title>Complete Genome Sequence of Beggiatoa leptomitiformis D-401.</title>
        <authorList>
            <person name="Fomenkov A."/>
            <person name="Vincze T."/>
            <person name="Grabovich M."/>
            <person name="Anton B.P."/>
            <person name="Dubinina G."/>
            <person name="Orlova M."/>
            <person name="Belousova E."/>
            <person name="Roberts R.J."/>
        </authorList>
    </citation>
    <scope>NUCLEOTIDE SEQUENCE [LARGE SCALE GENOMIC DNA]</scope>
    <source>
        <strain evidence="3">D-401</strain>
    </source>
</reference>
<keyword evidence="1" id="KW-1133">Transmembrane helix</keyword>
<evidence type="ECO:0008006" key="4">
    <source>
        <dbReference type="Google" id="ProtNLM"/>
    </source>
</evidence>
<gene>
    <name evidence="2" type="ORF">BLE401_01435</name>
</gene>